<dbReference type="SUPFAM" id="SSF54373">
    <property type="entry name" value="FAD-linked reductases, C-terminal domain"/>
    <property type="match status" value="1"/>
</dbReference>
<proteinExistence type="predicted"/>
<dbReference type="SUPFAM" id="SSF51905">
    <property type="entry name" value="FAD/NAD(P)-binding domain"/>
    <property type="match status" value="1"/>
</dbReference>
<reference evidence="6 7" key="1">
    <citation type="submission" date="2019-09" db="EMBL/GenBank/DDBJ databases">
        <title>Nocardioides panacisoli sp. nov., isolated from the soil of a ginseng field.</title>
        <authorList>
            <person name="Cho C."/>
        </authorList>
    </citation>
    <scope>NUCLEOTIDE SEQUENCE [LARGE SCALE GENOMIC DNA]</scope>
    <source>
        <strain evidence="6 7">BN140041</strain>
    </source>
</reference>
<evidence type="ECO:0000256" key="3">
    <source>
        <dbReference type="ARBA" id="ARBA00022827"/>
    </source>
</evidence>
<organism evidence="6 7">
    <name type="scientific">Nocardioides antri</name>
    <dbReference type="NCBI Taxonomy" id="2607659"/>
    <lineage>
        <taxon>Bacteria</taxon>
        <taxon>Bacillati</taxon>
        <taxon>Actinomycetota</taxon>
        <taxon>Actinomycetes</taxon>
        <taxon>Propionibacteriales</taxon>
        <taxon>Nocardioidaceae</taxon>
        <taxon>Nocardioides</taxon>
    </lineage>
</organism>
<evidence type="ECO:0000256" key="1">
    <source>
        <dbReference type="ARBA" id="ARBA00001974"/>
    </source>
</evidence>
<dbReference type="PANTHER" id="PTHR46496">
    <property type="match status" value="1"/>
</dbReference>
<dbReference type="InterPro" id="IPR002938">
    <property type="entry name" value="FAD-bd"/>
</dbReference>
<accession>A0A5B1LYK0</accession>
<dbReference type="AlphaFoldDB" id="A0A5B1LYK0"/>
<dbReference type="PANTHER" id="PTHR46496:SF1">
    <property type="entry name" value="ZEAXANTHIN EPOXIDASE, CHLOROPLASTIC"/>
    <property type="match status" value="1"/>
</dbReference>
<dbReference type="Proteomes" id="UP000324351">
    <property type="component" value="Unassembled WGS sequence"/>
</dbReference>
<comment type="caution">
    <text evidence="6">The sequence shown here is derived from an EMBL/GenBank/DDBJ whole genome shotgun (WGS) entry which is preliminary data.</text>
</comment>
<dbReference type="Pfam" id="PF01494">
    <property type="entry name" value="FAD_binding_3"/>
    <property type="match status" value="1"/>
</dbReference>
<keyword evidence="3" id="KW-0274">FAD</keyword>
<dbReference type="GO" id="GO:0004497">
    <property type="term" value="F:monooxygenase activity"/>
    <property type="evidence" value="ECO:0007669"/>
    <property type="project" value="UniProtKB-KW"/>
</dbReference>
<evidence type="ECO:0000259" key="5">
    <source>
        <dbReference type="Pfam" id="PF01494"/>
    </source>
</evidence>
<gene>
    <name evidence="6" type="ORF">F0U47_17855</name>
</gene>
<reference evidence="6 7" key="2">
    <citation type="submission" date="2019-09" db="EMBL/GenBank/DDBJ databases">
        <authorList>
            <person name="Jin C."/>
        </authorList>
    </citation>
    <scope>NUCLEOTIDE SEQUENCE [LARGE SCALE GENOMIC DNA]</scope>
    <source>
        <strain evidence="6 7">BN140041</strain>
    </source>
</reference>
<evidence type="ECO:0000256" key="2">
    <source>
        <dbReference type="ARBA" id="ARBA00022630"/>
    </source>
</evidence>
<protein>
    <submittedName>
        <fullName evidence="6">FAD-binding monooxygenase</fullName>
    </submittedName>
</protein>
<name>A0A5B1LYK0_9ACTN</name>
<evidence type="ECO:0000313" key="7">
    <source>
        <dbReference type="Proteomes" id="UP000324351"/>
    </source>
</evidence>
<dbReference type="PRINTS" id="PR00420">
    <property type="entry name" value="RNGMNOXGNASE"/>
</dbReference>
<dbReference type="Gene3D" id="3.50.50.60">
    <property type="entry name" value="FAD/NAD(P)-binding domain"/>
    <property type="match status" value="1"/>
</dbReference>
<evidence type="ECO:0000256" key="4">
    <source>
        <dbReference type="ARBA" id="ARBA00023002"/>
    </source>
</evidence>
<feature type="domain" description="FAD-binding" evidence="5">
    <location>
        <begin position="6"/>
        <end position="311"/>
    </location>
</feature>
<dbReference type="GO" id="GO:0071949">
    <property type="term" value="F:FAD binding"/>
    <property type="evidence" value="ECO:0007669"/>
    <property type="project" value="InterPro"/>
</dbReference>
<dbReference type="EMBL" id="VUJW01000011">
    <property type="protein sequence ID" value="KAA1425651.1"/>
    <property type="molecule type" value="Genomic_DNA"/>
</dbReference>
<keyword evidence="4" id="KW-0560">Oxidoreductase</keyword>
<keyword evidence="2" id="KW-0285">Flavoprotein</keyword>
<dbReference type="InterPro" id="IPR036188">
    <property type="entry name" value="FAD/NAD-bd_sf"/>
</dbReference>
<keyword evidence="6" id="KW-0503">Monooxygenase</keyword>
<dbReference type="RefSeq" id="WP_149751837.1">
    <property type="nucleotide sequence ID" value="NZ_VUJW01000011.1"/>
</dbReference>
<sequence length="375" mass="39329">MDRPLVIAGAGIAGLALAAGLQRDDTATPYLLLDERPELGSTGGAITLWPNAMVALDEIGVGDDVRRAGHPVAAGSIRTSAGRLVRSIDLERSAVALGGPLVAVRRGDLIEILHARVKGDSVVCGLAVRGYTQDDDGVVRVVTDADPVEASALVGADGYRSEVARALHPGLPERYAGYPAWRGIADVGDVEPGQVWGPHQEFGVVPLGGDESYWYATVREPAGGSTDDDLAHLRTAFAGWPDPVRRVLEATDPSAVTRNDVMDRAVPRRWADGRVVVIGDAAHAMRPHLGQGGCQALIDAAVLARLLRTAESPAAAFPAFESARRGPAKRVVGLSRAAGRAINAPAGLHRVSRFVPDSMLLRSMAKVGGTGAFPW</sequence>
<keyword evidence="7" id="KW-1185">Reference proteome</keyword>
<evidence type="ECO:0000313" key="6">
    <source>
        <dbReference type="EMBL" id="KAA1425651.1"/>
    </source>
</evidence>
<comment type="cofactor">
    <cofactor evidence="1">
        <name>FAD</name>
        <dbReference type="ChEBI" id="CHEBI:57692"/>
    </cofactor>
</comment>